<name>A0A2I1M7M1_9BIFI</name>
<protein>
    <recommendedName>
        <fullName evidence="3">Organic solvents resistance ABC transporter permease</fullName>
    </recommendedName>
</protein>
<dbReference type="EMBL" id="PKGU01000001">
    <property type="protein sequence ID" value="PKZ16131.1"/>
    <property type="molecule type" value="Genomic_DNA"/>
</dbReference>
<sequence length="507" mass="51792">MSTARKVLSIAGASVSAVALVGASAFLASGVIRPSFMSYSESRSAAQTRNVDQVNSSMYCPARMQLADTGNYGDSDFQASAGDLSSSMRVGLMGALYQAQKESVNHTDTSSLLDNKTMGNGDAHTVAGDAGTSSVLSTRTLAAQKFTGAAGTVLSWATQADLRGLSAASCVPFSSSQSFLIPPTDTGWSQQLIVANASDKSTSVQLKAYGSGSAEELKFETHATATVAAHAETTIDLSAAFDVKDAAFVTVTSNSAPVAAVIQAVHMNGLVPQGSDYIVPVSSAAVQQVIPAVDGVRQGRLAIHAANRSGSARLSFVGAQGEIEKRDVEYNAGQLSVSDFDAMPQGTQAIVVTSTTPVVAALYGTGAAASDGQNDFSMTNGHAAQSAYAVAVPDGASATIDVTNILSDSQDVHVVAFNADGQQVGNKDISLASHSVAQIQASDLGSGVALVQISQKSKGASALVVGQSFSMEALSKAQVTARATSVATSMDLSTAQYTITHKHSVLN</sequence>
<gene>
    <name evidence="1" type="ORF">CYJ32_01465</name>
</gene>
<reference evidence="1 2" key="1">
    <citation type="submission" date="2017-12" db="EMBL/GenBank/DDBJ databases">
        <title>Phylogenetic diversity of female urinary microbiome.</title>
        <authorList>
            <person name="Thomas-White K."/>
            <person name="Wolfe A.J."/>
        </authorList>
    </citation>
    <scope>NUCLEOTIDE SEQUENCE [LARGE SCALE GENOMIC DNA]</scope>
    <source>
        <strain evidence="1 2">UMB0064</strain>
    </source>
</reference>
<accession>A0A2I1M7M1</accession>
<dbReference type="AlphaFoldDB" id="A0A2I1M7M1"/>
<proteinExistence type="predicted"/>
<dbReference type="Proteomes" id="UP000242263">
    <property type="component" value="Unassembled WGS sequence"/>
</dbReference>
<comment type="caution">
    <text evidence="1">The sequence shown here is derived from an EMBL/GenBank/DDBJ whole genome shotgun (WGS) entry which is preliminary data.</text>
</comment>
<evidence type="ECO:0000313" key="1">
    <source>
        <dbReference type="EMBL" id="PKZ16131.1"/>
    </source>
</evidence>
<evidence type="ECO:0000313" key="2">
    <source>
        <dbReference type="Proteomes" id="UP000242263"/>
    </source>
</evidence>
<organism evidence="1 2">
    <name type="scientific">Alloscardovia omnicolens</name>
    <dbReference type="NCBI Taxonomy" id="419015"/>
    <lineage>
        <taxon>Bacteria</taxon>
        <taxon>Bacillati</taxon>
        <taxon>Actinomycetota</taxon>
        <taxon>Actinomycetes</taxon>
        <taxon>Bifidobacteriales</taxon>
        <taxon>Bifidobacteriaceae</taxon>
        <taxon>Alloscardovia</taxon>
    </lineage>
</organism>
<evidence type="ECO:0008006" key="3">
    <source>
        <dbReference type="Google" id="ProtNLM"/>
    </source>
</evidence>
<dbReference type="Pfam" id="PF18986">
    <property type="entry name" value="DUF5719"/>
    <property type="match status" value="1"/>
</dbReference>
<dbReference type="RefSeq" id="WP_101541177.1">
    <property type="nucleotide sequence ID" value="NZ_PKGU01000001.1"/>
</dbReference>
<dbReference type="InterPro" id="IPR043777">
    <property type="entry name" value="DUF5719"/>
</dbReference>